<dbReference type="AlphaFoldDB" id="A0A4P7N025"/>
<sequence>MNVYLRICARGIGTVINQGKNRELLPRPYQDSKQETGCNGLNRCLEIETSTYVQVLSGLNEPRAKQLSSFKLSTVTKIHQ</sequence>
<evidence type="ECO:0000313" key="2">
    <source>
        <dbReference type="Proteomes" id="UP000294847"/>
    </source>
</evidence>
<dbReference type="EMBL" id="CP034204">
    <property type="protein sequence ID" value="QBZ54672.1"/>
    <property type="molecule type" value="Genomic_DNA"/>
</dbReference>
<dbReference type="Proteomes" id="UP000294847">
    <property type="component" value="Chromosome 1"/>
</dbReference>
<accession>A0A4P7N025</accession>
<protein>
    <submittedName>
        <fullName evidence="1">Uncharacterized protein</fullName>
    </submittedName>
</protein>
<proteinExistence type="predicted"/>
<evidence type="ECO:0000313" key="1">
    <source>
        <dbReference type="EMBL" id="QBZ54672.1"/>
    </source>
</evidence>
<gene>
    <name evidence="1" type="ORF">PoMZ_10381</name>
</gene>
<organism evidence="1 2">
    <name type="scientific">Pyricularia oryzae</name>
    <name type="common">Rice blast fungus</name>
    <name type="synonym">Magnaporthe oryzae</name>
    <dbReference type="NCBI Taxonomy" id="318829"/>
    <lineage>
        <taxon>Eukaryota</taxon>
        <taxon>Fungi</taxon>
        <taxon>Dikarya</taxon>
        <taxon>Ascomycota</taxon>
        <taxon>Pezizomycotina</taxon>
        <taxon>Sordariomycetes</taxon>
        <taxon>Sordariomycetidae</taxon>
        <taxon>Magnaporthales</taxon>
        <taxon>Pyriculariaceae</taxon>
        <taxon>Pyricularia</taxon>
    </lineage>
</organism>
<name>A0A4P7N025_PYROR</name>
<reference evidence="1 2" key="1">
    <citation type="journal article" date="2019" name="Mol. Biol. Evol.">
        <title>Blast fungal genomes show frequent chromosomal changes, gene gains and losses, and effector gene turnover.</title>
        <authorList>
            <person name="Gomez Luciano L.B."/>
            <person name="Jason Tsai I."/>
            <person name="Chuma I."/>
            <person name="Tosa Y."/>
            <person name="Chen Y.H."/>
            <person name="Li J.Y."/>
            <person name="Li M.Y."/>
            <person name="Jade Lu M.Y."/>
            <person name="Nakayashiki H."/>
            <person name="Li W.H."/>
        </authorList>
    </citation>
    <scope>NUCLEOTIDE SEQUENCE [LARGE SCALE GENOMIC DNA]</scope>
    <source>
        <strain evidence="1">MZ5-1-6</strain>
    </source>
</reference>